<dbReference type="Proteomes" id="UP001065298">
    <property type="component" value="Chromosome 7"/>
</dbReference>
<evidence type="ECO:0000313" key="2">
    <source>
        <dbReference type="Proteomes" id="UP001065298"/>
    </source>
</evidence>
<evidence type="ECO:0000313" key="1">
    <source>
        <dbReference type="EMBL" id="KAI8663532.1"/>
    </source>
</evidence>
<organism evidence="1 2">
    <name type="scientific">Fusarium keratoplasticum</name>
    <dbReference type="NCBI Taxonomy" id="1328300"/>
    <lineage>
        <taxon>Eukaryota</taxon>
        <taxon>Fungi</taxon>
        <taxon>Dikarya</taxon>
        <taxon>Ascomycota</taxon>
        <taxon>Pezizomycotina</taxon>
        <taxon>Sordariomycetes</taxon>
        <taxon>Hypocreomycetidae</taxon>
        <taxon>Hypocreales</taxon>
        <taxon>Nectriaceae</taxon>
        <taxon>Fusarium</taxon>
        <taxon>Fusarium solani species complex</taxon>
    </lineage>
</organism>
<reference evidence="1" key="1">
    <citation type="submission" date="2022-06" db="EMBL/GenBank/DDBJ databases">
        <title>Fusarium solani species complex genomes reveal bases of compartmentalisation and animal pathogenesis.</title>
        <authorList>
            <person name="Tsai I.J."/>
        </authorList>
    </citation>
    <scope>NUCLEOTIDE SEQUENCE</scope>
    <source>
        <strain evidence="1">Fu6.1</strain>
    </source>
</reference>
<comment type="caution">
    <text evidence="1">The sequence shown here is derived from an EMBL/GenBank/DDBJ whole genome shotgun (WGS) entry which is preliminary data.</text>
</comment>
<keyword evidence="2" id="KW-1185">Reference proteome</keyword>
<sequence>MDLEQSGPRLRNIEDNDQVARLQGHDIDASTPLWQHDKAWIRRPAQLVRAAWQSQFLSKLSFITSHYAYFIIVCLVSSLIFWGSSSGISYVDSLFLVVSAMTATGLTTVNLSQETTGQQVLLFLLIIFGSRIWISICIVYSRKRRFNKRFDEIVREARIKRRDRSPPRLAPSPSPPPEVETAGDARAGEKDDDEVPYLSWTPTIGRNSQFYKLTSEQRDELGGIEFRALKLLLKILLLYFFFWQFLGCISLGSWINNNKPALDDSPNLWWLGIFNGVSAFNNSGMSLLDASMVPFQRSYFVLITMGLMILAGRTAFPIFLRLVLWSLVKIMRLMGREYASPGEALHFILDHPRRIYVYLWPRGVTWYLLSVLISLNTVNWVGFLLFNLNNPEIESIPTGPRVLAGLFQALCKSTKPGNPYCSSTRLTTASWMTAIRFGGFHITNIANLHIGLQVLYVIAMLILTYPIRLGVRRTNVYEERSLGIFNSKNDHDPTQNEGQNTLMDEFRRFRRQLSQGSVRHDAWALMLTVLVITTIESGQFRRDPVHYSVFNIMFEVVSAYSCVGVSVGLLDADYSFSGGWHAASKVILCAVMLRGRHRGLPEAIDRAILLPSEGRFGGEEEEGEDMPRRRPRRLRTDGEDGIFTADPDEIQPASLLITRLLHPGPGERV</sequence>
<protein>
    <submittedName>
        <fullName evidence="1">Uncharacterized protein</fullName>
    </submittedName>
</protein>
<accession>A0ACC0QQC3</accession>
<name>A0ACC0QQC3_9HYPO</name>
<proteinExistence type="predicted"/>
<gene>
    <name evidence="1" type="ORF">NCS57_00954500</name>
</gene>
<dbReference type="EMBL" id="CM046509">
    <property type="protein sequence ID" value="KAI8663532.1"/>
    <property type="molecule type" value="Genomic_DNA"/>
</dbReference>